<keyword evidence="2 6" id="KW-0812">Transmembrane</keyword>
<evidence type="ECO:0000256" key="1">
    <source>
        <dbReference type="ARBA" id="ARBA00004141"/>
    </source>
</evidence>
<protein>
    <submittedName>
        <fullName evidence="7">PQ loop repeat-domain-containing protein</fullName>
    </submittedName>
</protein>
<feature type="transmembrane region" description="Helical" evidence="6">
    <location>
        <begin position="208"/>
        <end position="229"/>
    </location>
</feature>
<feature type="transmembrane region" description="Helical" evidence="6">
    <location>
        <begin position="166"/>
        <end position="188"/>
    </location>
</feature>
<sequence>MATQNNKTATILATIGTVFWCIQLIPQIWKNYRRKSTDGFPVSMMILWSAAGVFYGMYFIAQSSDIALQVQPQIFTALCLITWAQCLYYGNGYSARKAIAFLFLSSIIGAGLQVAAAIPTRNSPHYKSDPSPYYWPILMLGIFAAVCLAGGLVPPYFELAKHHGQAIGISLIFLSIDATGALLSFASLWFPQDKADGSTGYRDYVGMVIYLVDPLMEAGIVLTHFVWWLRIGRHKEKTTHDEEHALKESKVGGDRELSASRQSEG</sequence>
<accession>A0ABR1F299</accession>
<dbReference type="RefSeq" id="XP_064767003.1">
    <property type="nucleotide sequence ID" value="XM_064914215.1"/>
</dbReference>
<dbReference type="SMART" id="SM00679">
    <property type="entry name" value="CTNS"/>
    <property type="match status" value="2"/>
</dbReference>
<feature type="transmembrane region" description="Helical" evidence="6">
    <location>
        <begin position="41"/>
        <end position="61"/>
    </location>
</feature>
<evidence type="ECO:0000313" key="8">
    <source>
        <dbReference type="Proteomes" id="UP001498771"/>
    </source>
</evidence>
<dbReference type="InterPro" id="IPR006603">
    <property type="entry name" value="PQ-loop_rpt"/>
</dbReference>
<feature type="transmembrane region" description="Helical" evidence="6">
    <location>
        <begin position="73"/>
        <end position="91"/>
    </location>
</feature>
<dbReference type="Pfam" id="PF04193">
    <property type="entry name" value="PQ-loop"/>
    <property type="match status" value="1"/>
</dbReference>
<evidence type="ECO:0000256" key="6">
    <source>
        <dbReference type="SAM" id="Phobius"/>
    </source>
</evidence>
<reference evidence="7 8" key="1">
    <citation type="submission" date="2024-03" db="EMBL/GenBank/DDBJ databases">
        <title>Genome-scale model development and genomic sequencing of the oleaginous clade Lipomyces.</title>
        <authorList>
            <consortium name="Lawrence Berkeley National Laboratory"/>
            <person name="Czajka J.J."/>
            <person name="Han Y."/>
            <person name="Kim J."/>
            <person name="Mondo S.J."/>
            <person name="Hofstad B.A."/>
            <person name="Robles A."/>
            <person name="Haridas S."/>
            <person name="Riley R."/>
            <person name="LaButti K."/>
            <person name="Pangilinan J."/>
            <person name="Andreopoulos W."/>
            <person name="Lipzen A."/>
            <person name="Yan J."/>
            <person name="Wang M."/>
            <person name="Ng V."/>
            <person name="Grigoriev I.V."/>
            <person name="Spatafora J.W."/>
            <person name="Magnuson J.K."/>
            <person name="Baker S.E."/>
            <person name="Pomraning K.R."/>
        </authorList>
    </citation>
    <scope>NUCLEOTIDE SEQUENCE [LARGE SCALE GENOMIC DNA]</scope>
    <source>
        <strain evidence="7 8">Phaff 52-87</strain>
    </source>
</reference>
<feature type="region of interest" description="Disordered" evidence="5">
    <location>
        <begin position="239"/>
        <end position="265"/>
    </location>
</feature>
<dbReference type="PANTHER" id="PTHR16201">
    <property type="entry name" value="SEVEN TRANSMEMBRANE PROTEIN 1-RELATED"/>
    <property type="match status" value="1"/>
</dbReference>
<comment type="caution">
    <text evidence="7">The sequence shown here is derived from an EMBL/GenBank/DDBJ whole genome shotgun (WGS) entry which is preliminary data.</text>
</comment>
<keyword evidence="8" id="KW-1185">Reference proteome</keyword>
<feature type="transmembrane region" description="Helical" evidence="6">
    <location>
        <begin position="12"/>
        <end position="29"/>
    </location>
</feature>
<organism evidence="7 8">
    <name type="scientific">Myxozyma melibiosi</name>
    <dbReference type="NCBI Taxonomy" id="54550"/>
    <lineage>
        <taxon>Eukaryota</taxon>
        <taxon>Fungi</taxon>
        <taxon>Dikarya</taxon>
        <taxon>Ascomycota</taxon>
        <taxon>Saccharomycotina</taxon>
        <taxon>Lipomycetes</taxon>
        <taxon>Lipomycetales</taxon>
        <taxon>Lipomycetaceae</taxon>
        <taxon>Myxozyma</taxon>
    </lineage>
</organism>
<feature type="transmembrane region" description="Helical" evidence="6">
    <location>
        <begin position="133"/>
        <end position="154"/>
    </location>
</feature>
<dbReference type="PANTHER" id="PTHR16201:SF37">
    <property type="entry name" value="PQ-LOOP REPEAT-CONTAINING PROTEIN"/>
    <property type="match status" value="1"/>
</dbReference>
<keyword evidence="4 6" id="KW-0472">Membrane</keyword>
<name>A0ABR1F299_9ASCO</name>
<dbReference type="Proteomes" id="UP001498771">
    <property type="component" value="Unassembled WGS sequence"/>
</dbReference>
<evidence type="ECO:0000256" key="2">
    <source>
        <dbReference type="ARBA" id="ARBA00022692"/>
    </source>
</evidence>
<dbReference type="GeneID" id="90039727"/>
<evidence type="ECO:0000256" key="4">
    <source>
        <dbReference type="ARBA" id="ARBA00023136"/>
    </source>
</evidence>
<evidence type="ECO:0000256" key="3">
    <source>
        <dbReference type="ARBA" id="ARBA00022989"/>
    </source>
</evidence>
<gene>
    <name evidence="7" type="ORF">BZA70DRAFT_290526</name>
</gene>
<evidence type="ECO:0000313" key="7">
    <source>
        <dbReference type="EMBL" id="KAK7203970.1"/>
    </source>
</evidence>
<dbReference type="EMBL" id="JBBJBU010000009">
    <property type="protein sequence ID" value="KAK7203970.1"/>
    <property type="molecule type" value="Genomic_DNA"/>
</dbReference>
<dbReference type="InterPro" id="IPR051415">
    <property type="entry name" value="LAAT-1"/>
</dbReference>
<keyword evidence="3 6" id="KW-1133">Transmembrane helix</keyword>
<feature type="transmembrane region" description="Helical" evidence="6">
    <location>
        <begin position="98"/>
        <end position="118"/>
    </location>
</feature>
<evidence type="ECO:0000256" key="5">
    <source>
        <dbReference type="SAM" id="MobiDB-lite"/>
    </source>
</evidence>
<comment type="subcellular location">
    <subcellularLocation>
        <location evidence="1">Membrane</location>
        <topology evidence="1">Multi-pass membrane protein</topology>
    </subcellularLocation>
</comment>
<proteinExistence type="predicted"/>
<dbReference type="Gene3D" id="1.20.1280.290">
    <property type="match status" value="1"/>
</dbReference>